<dbReference type="GO" id="GO:0004177">
    <property type="term" value="F:aminopeptidase activity"/>
    <property type="evidence" value="ECO:0007669"/>
    <property type="project" value="UniProtKB-KW"/>
</dbReference>
<feature type="binding site" evidence="8">
    <location>
        <position position="348"/>
    </location>
    <ligand>
        <name>Mn(2+)</name>
        <dbReference type="ChEBI" id="CHEBI:29035"/>
        <label>1</label>
    </ligand>
</feature>
<evidence type="ECO:0000313" key="10">
    <source>
        <dbReference type="EMBL" id="MDP8567058.1"/>
    </source>
</evidence>
<evidence type="ECO:0000256" key="2">
    <source>
        <dbReference type="ARBA" id="ARBA00000967"/>
    </source>
</evidence>
<dbReference type="EC" id="3.4.11.1" evidence="8"/>
<dbReference type="SUPFAM" id="SSF52949">
    <property type="entry name" value="Macro domain-like"/>
    <property type="match status" value="1"/>
</dbReference>
<comment type="similarity">
    <text evidence="3 8">Belongs to the peptidase M17 family.</text>
</comment>
<dbReference type="EC" id="3.4.11.10" evidence="8"/>
<dbReference type="RefSeq" id="WP_306388786.1">
    <property type="nucleotide sequence ID" value="NZ_JAVCAP010000007.1"/>
</dbReference>
<evidence type="ECO:0000256" key="6">
    <source>
        <dbReference type="ARBA" id="ARBA00022801"/>
    </source>
</evidence>
<comment type="function">
    <text evidence="8">Presumably involved in the processing and regular turnover of intracellular proteins. Catalyzes the removal of unsubstituted N-terminal amino acids from various peptides.</text>
</comment>
<evidence type="ECO:0000259" key="9">
    <source>
        <dbReference type="PROSITE" id="PS00631"/>
    </source>
</evidence>
<evidence type="ECO:0000256" key="1">
    <source>
        <dbReference type="ARBA" id="ARBA00000135"/>
    </source>
</evidence>
<dbReference type="Pfam" id="PF00883">
    <property type="entry name" value="Peptidase_M17"/>
    <property type="match status" value="1"/>
</dbReference>
<dbReference type="CDD" id="cd00433">
    <property type="entry name" value="Peptidase_M17"/>
    <property type="match status" value="1"/>
</dbReference>
<feature type="active site" evidence="8">
    <location>
        <position position="350"/>
    </location>
</feature>
<gene>
    <name evidence="8" type="primary">pepA</name>
    <name evidence="10" type="ORF">Q9291_04270</name>
</gene>
<comment type="catalytic activity">
    <reaction evidence="2 8">
        <text>Release of an N-terminal amino acid, preferentially leucine, but not glutamic or aspartic acids.</text>
        <dbReference type="EC" id="3.4.11.10"/>
    </reaction>
</comment>
<dbReference type="EMBL" id="JAVCAP010000007">
    <property type="protein sequence ID" value="MDP8567058.1"/>
    <property type="molecule type" value="Genomic_DNA"/>
</dbReference>
<name>A0ABT9JR63_9PROT</name>
<keyword evidence="4 8" id="KW-0031">Aminopeptidase</keyword>
<sequence>MEFSIKNGSPEKLRTDCLIVGVFEGKKLTEAAKVIDSISEKAISAALKSGDLEGKAGGTLLLRQLAGVSAARVMLVGLGKADEFSAPVLRKAFRAALKALPAGVESVATDFASLTIKKFAVQQTVSALAEVALDATYQVNAVKEKKADPHPLKQVILLVEKAEVAAAESGLKQGEGLGKGVALAKDLGNLPPNICTPVYLGKQAEKLAKDYGFKVEVLEQPDIEKLKMGSFLGVTRGSEEPPRFIVLQHHKGRKSQKPVVLVGKGITFDTGGISLKPGADMDEMKYDMCGAAAVLGVFKAIGELDLPFNVVGLIPTCENMPSGRATKPGDVLTSMSGQTIEVLNTDAEGRLVLCDALTYAERFEPAAVIDIATLTGACVIALGHHPSGLFANNEGLAKALLAAGEKSHDRAWQMPLWDDYQSQLDSNFADIANIGGRAGGSITAACFLSRFAKKYDWAHLDIAGTAWKSGKEKGGTGRPVPLLVTYLLQEAGV</sequence>
<proteinExistence type="inferred from homology"/>
<feature type="active site" evidence="8">
    <location>
        <position position="276"/>
    </location>
</feature>
<dbReference type="HAMAP" id="MF_00181">
    <property type="entry name" value="Cytosol_peptidase_M17"/>
    <property type="match status" value="1"/>
</dbReference>
<dbReference type="NCBIfam" id="NF002077">
    <property type="entry name" value="PRK00913.2-4"/>
    <property type="match status" value="1"/>
</dbReference>
<feature type="binding site" evidence="8">
    <location>
        <position position="287"/>
    </location>
    <ligand>
        <name>Mn(2+)</name>
        <dbReference type="ChEBI" id="CHEBI:29035"/>
        <label>2</label>
    </ligand>
</feature>
<keyword evidence="11" id="KW-1185">Reference proteome</keyword>
<evidence type="ECO:0000256" key="5">
    <source>
        <dbReference type="ARBA" id="ARBA00022670"/>
    </source>
</evidence>
<feature type="binding site" evidence="8">
    <location>
        <position position="264"/>
    </location>
    <ligand>
        <name>Mn(2+)</name>
        <dbReference type="ChEBI" id="CHEBI:29035"/>
        <label>2</label>
    </ligand>
</feature>
<comment type="subcellular location">
    <subcellularLocation>
        <location evidence="8">Cytoplasm</location>
    </subcellularLocation>
</comment>
<dbReference type="InterPro" id="IPR000819">
    <property type="entry name" value="Peptidase_M17_C"/>
</dbReference>
<feature type="binding site" evidence="8">
    <location>
        <position position="346"/>
    </location>
    <ligand>
        <name>Mn(2+)</name>
        <dbReference type="ChEBI" id="CHEBI:29035"/>
        <label>1</label>
    </ligand>
</feature>
<comment type="caution">
    <text evidence="10">The sequence shown here is derived from an EMBL/GenBank/DDBJ whole genome shotgun (WGS) entry which is preliminary data.</text>
</comment>
<dbReference type="InterPro" id="IPR011356">
    <property type="entry name" value="Leucine_aapep/pepB"/>
</dbReference>
<dbReference type="InterPro" id="IPR008283">
    <property type="entry name" value="Peptidase_M17_N"/>
</dbReference>
<dbReference type="InterPro" id="IPR043472">
    <property type="entry name" value="Macro_dom-like"/>
</dbReference>
<dbReference type="Proteomes" id="UP001225906">
    <property type="component" value="Unassembled WGS sequence"/>
</dbReference>
<keyword evidence="8" id="KW-0479">Metal-binding</keyword>
<dbReference type="Gene3D" id="3.40.630.10">
    <property type="entry name" value="Zn peptidases"/>
    <property type="match status" value="1"/>
</dbReference>
<keyword evidence="6 8" id="KW-0378">Hydrolase</keyword>
<feature type="domain" description="Cytosol aminopeptidase" evidence="9">
    <location>
        <begin position="344"/>
        <end position="351"/>
    </location>
</feature>
<dbReference type="PROSITE" id="PS00631">
    <property type="entry name" value="CYTOSOL_AP"/>
    <property type="match status" value="1"/>
</dbReference>
<dbReference type="SUPFAM" id="SSF53187">
    <property type="entry name" value="Zn-dependent exopeptidases"/>
    <property type="match status" value="1"/>
</dbReference>
<evidence type="ECO:0000256" key="4">
    <source>
        <dbReference type="ARBA" id="ARBA00022438"/>
    </source>
</evidence>
<dbReference type="InterPro" id="IPR023042">
    <property type="entry name" value="Peptidase_M17_leu_NH2_pept"/>
</dbReference>
<keyword evidence="5 8" id="KW-0645">Protease</keyword>
<protein>
    <recommendedName>
        <fullName evidence="8">Probable cytosol aminopeptidase</fullName>
        <ecNumber evidence="8">3.4.11.1</ecNumber>
    </recommendedName>
    <alternativeName>
        <fullName evidence="8">Leucine aminopeptidase</fullName>
        <shortName evidence="8">LAP</shortName>
        <ecNumber evidence="8">3.4.11.10</ecNumber>
    </alternativeName>
    <alternativeName>
        <fullName evidence="8">Leucyl aminopeptidase</fullName>
    </alternativeName>
</protein>
<comment type="cofactor">
    <cofactor evidence="8">
        <name>Mn(2+)</name>
        <dbReference type="ChEBI" id="CHEBI:29035"/>
    </cofactor>
    <text evidence="8">Binds 2 manganese ions per subunit.</text>
</comment>
<organism evidence="10 11">
    <name type="scientific">Methylophilus aquaticus</name>
    <dbReference type="NCBI Taxonomy" id="1971610"/>
    <lineage>
        <taxon>Bacteria</taxon>
        <taxon>Pseudomonadati</taxon>
        <taxon>Pseudomonadota</taxon>
        <taxon>Betaproteobacteria</taxon>
        <taxon>Nitrosomonadales</taxon>
        <taxon>Methylophilaceae</taxon>
        <taxon>Methylophilus</taxon>
    </lineage>
</organism>
<dbReference type="PANTHER" id="PTHR11963:SF23">
    <property type="entry name" value="CYTOSOL AMINOPEPTIDASE"/>
    <property type="match status" value="1"/>
</dbReference>
<dbReference type="Gene3D" id="3.40.220.10">
    <property type="entry name" value="Leucine Aminopeptidase, subunit E, domain 1"/>
    <property type="match status" value="1"/>
</dbReference>
<feature type="binding site" evidence="8">
    <location>
        <position position="269"/>
    </location>
    <ligand>
        <name>Mn(2+)</name>
        <dbReference type="ChEBI" id="CHEBI:29035"/>
        <label>1</label>
    </ligand>
</feature>
<feature type="binding site" evidence="8">
    <location>
        <position position="348"/>
    </location>
    <ligand>
        <name>Mn(2+)</name>
        <dbReference type="ChEBI" id="CHEBI:29035"/>
        <label>2</label>
    </ligand>
</feature>
<dbReference type="NCBIfam" id="NF002083">
    <property type="entry name" value="PRK00913.3-5"/>
    <property type="match status" value="1"/>
</dbReference>
<dbReference type="NCBIfam" id="NF002074">
    <property type="entry name" value="PRK00913.1-4"/>
    <property type="match status" value="1"/>
</dbReference>
<comment type="catalytic activity">
    <reaction evidence="1 8">
        <text>Release of an N-terminal amino acid, Xaa-|-Yaa-, in which Xaa is preferably Leu, but may be other amino acids including Pro although not Arg or Lys, and Yaa may be Pro. Amino acid amides and methyl esters are also readily hydrolyzed, but rates on arylamides are exceedingly low.</text>
        <dbReference type="EC" id="3.4.11.1"/>
    </reaction>
</comment>
<keyword evidence="7 8" id="KW-0464">Manganese</keyword>
<dbReference type="NCBIfam" id="NF002073">
    <property type="entry name" value="PRK00913.1-2"/>
    <property type="match status" value="1"/>
</dbReference>
<dbReference type="Pfam" id="PF02789">
    <property type="entry name" value="Peptidase_M17_N"/>
    <property type="match status" value="1"/>
</dbReference>
<dbReference type="PRINTS" id="PR00481">
    <property type="entry name" value="LAMNOPPTDASE"/>
</dbReference>
<accession>A0ABT9JR63</accession>
<dbReference type="PANTHER" id="PTHR11963">
    <property type="entry name" value="LEUCINE AMINOPEPTIDASE-RELATED"/>
    <property type="match status" value="1"/>
</dbReference>
<keyword evidence="8" id="KW-0963">Cytoplasm</keyword>
<evidence type="ECO:0000256" key="8">
    <source>
        <dbReference type="HAMAP-Rule" id="MF_00181"/>
    </source>
</evidence>
<evidence type="ECO:0000256" key="7">
    <source>
        <dbReference type="ARBA" id="ARBA00023211"/>
    </source>
</evidence>
<evidence type="ECO:0000256" key="3">
    <source>
        <dbReference type="ARBA" id="ARBA00009528"/>
    </source>
</evidence>
<reference evidence="11" key="1">
    <citation type="journal article" date="2019" name="Int. J. Syst. Evol. Microbiol.">
        <title>The Global Catalogue of Microorganisms (GCM) 10K type strain sequencing project: providing services to taxonomists for standard genome sequencing and annotation.</title>
        <authorList>
            <consortium name="The Broad Institute Genomics Platform"/>
            <consortium name="The Broad Institute Genome Sequencing Center for Infectious Disease"/>
            <person name="Wu L."/>
            <person name="Ma J."/>
        </authorList>
    </citation>
    <scope>NUCLEOTIDE SEQUENCE [LARGE SCALE GENOMIC DNA]</scope>
    <source>
        <strain evidence="11">VKM B-3159</strain>
    </source>
</reference>
<evidence type="ECO:0000313" key="11">
    <source>
        <dbReference type="Proteomes" id="UP001225906"/>
    </source>
</evidence>
<feature type="binding site" evidence="8">
    <location>
        <position position="269"/>
    </location>
    <ligand>
        <name>Mn(2+)</name>
        <dbReference type="ChEBI" id="CHEBI:29035"/>
        <label>2</label>
    </ligand>
</feature>